<feature type="transmembrane region" description="Helical" evidence="1">
    <location>
        <begin position="131"/>
        <end position="149"/>
    </location>
</feature>
<keyword evidence="1" id="KW-0812">Transmembrane</keyword>
<gene>
    <name evidence="2" type="ORF">CTM86_03880</name>
</gene>
<evidence type="ECO:0000313" key="2">
    <source>
        <dbReference type="EMBL" id="ATV65793.1"/>
    </source>
</evidence>
<evidence type="ECO:0000256" key="1">
    <source>
        <dbReference type="SAM" id="Phobius"/>
    </source>
</evidence>
<protein>
    <submittedName>
        <fullName evidence="2">ABC transporter permease</fullName>
    </submittedName>
</protein>
<dbReference type="Gene3D" id="3.30.1390.10">
    <property type="match status" value="1"/>
</dbReference>
<keyword evidence="1" id="KW-0472">Membrane</keyword>
<dbReference type="EMBL" id="CP024702">
    <property type="protein sequence ID" value="ATV65793.1"/>
    <property type="molecule type" value="Genomic_DNA"/>
</dbReference>
<feature type="transmembrane region" description="Helical" evidence="1">
    <location>
        <begin position="161"/>
        <end position="185"/>
    </location>
</feature>
<feature type="transmembrane region" description="Helical" evidence="1">
    <location>
        <begin position="206"/>
        <end position="229"/>
    </location>
</feature>
<proteinExistence type="predicted"/>
<keyword evidence="1" id="KW-1133">Transmembrane helix</keyword>
<dbReference type="RefSeq" id="WP_099990464.1">
    <property type="nucleotide sequence ID" value="NZ_CP024702.1"/>
</dbReference>
<sequence length="354" mass="41837">MELLNEDEEYITSLLKQGKKVEAIAFIKNKTGMTLIEAKDYIDKKNLPISKEDEQYLSSLINENKELEAVIFLHKNKDMSLLEAKNYTDRLILKKNIETNKKRPRKFGYVYDEELNTFVPNLARQKKVLKIMLNIFLVLLVITLIQFLFLDRSSDIKMIIFRFSISGILVLIITLPLGSLSIHYIENKLKKLKNLELSNQFEVKAFISNFHLSLHVLLILIFIIIIPIFLLKIDYKDYKGIFYFFGLIAITVAGIYELLKMLKYKKYSLKIDSREITLLYDKNEIKSIKFEKINFIKFYAKKFKGGENDIPTIEIFDMEKNIFTELDIKISDYILLKMYFEKHKVLVKDEFKRL</sequence>
<feature type="transmembrane region" description="Helical" evidence="1">
    <location>
        <begin position="241"/>
        <end position="259"/>
    </location>
</feature>
<name>A0AAD0AQ80_9FUSO</name>
<dbReference type="AlphaFoldDB" id="A0AAD0AQ80"/>
<accession>A0AAD0AQ80</accession>
<organism evidence="2 3">
    <name type="scientific">Fusobacterium pseudoperiodonticum</name>
    <dbReference type="NCBI Taxonomy" id="2663009"/>
    <lineage>
        <taxon>Bacteria</taxon>
        <taxon>Fusobacteriati</taxon>
        <taxon>Fusobacteriota</taxon>
        <taxon>Fusobacteriia</taxon>
        <taxon>Fusobacteriales</taxon>
        <taxon>Fusobacteriaceae</taxon>
        <taxon>Fusobacterium</taxon>
    </lineage>
</organism>
<reference evidence="3" key="1">
    <citation type="submission" date="2017-11" db="EMBL/GenBank/DDBJ databases">
        <title>Genome sequencing of Fusobacterium periodonticum KCOM 1282.</title>
        <authorList>
            <person name="Kook J.-K."/>
            <person name="Park S.-N."/>
            <person name="Lim Y.K."/>
        </authorList>
    </citation>
    <scope>NUCLEOTIDE SEQUENCE [LARGE SCALE GENOMIC DNA]</scope>
    <source>
        <strain evidence="3">KCOM 1282</strain>
    </source>
</reference>
<dbReference type="Proteomes" id="UP000231749">
    <property type="component" value="Chromosome"/>
</dbReference>
<evidence type="ECO:0000313" key="3">
    <source>
        <dbReference type="Proteomes" id="UP000231749"/>
    </source>
</evidence>
<dbReference type="InterPro" id="IPR014719">
    <property type="entry name" value="Ribosomal_bL12_C/ClpS-like"/>
</dbReference>